<reference evidence="2 3" key="1">
    <citation type="submission" date="2019-03" db="EMBL/GenBank/DDBJ databases">
        <title>An improved genome assembly of the fluke Schistosoma japonicum.</title>
        <authorList>
            <person name="Hu W."/>
            <person name="Luo F."/>
            <person name="Yin M."/>
            <person name="Mo X."/>
            <person name="Sun C."/>
            <person name="Wu Q."/>
            <person name="Zhu B."/>
            <person name="Xiang M."/>
            <person name="Wang J."/>
            <person name="Wang Y."/>
            <person name="Zhang T."/>
            <person name="Xu B."/>
            <person name="Zheng H."/>
            <person name="Feng Z."/>
        </authorList>
    </citation>
    <scope>NUCLEOTIDE SEQUENCE [LARGE SCALE GENOMIC DNA]</scope>
    <source>
        <strain evidence="2">HuSjv2</strain>
        <tissue evidence="2">Worms</tissue>
    </source>
</reference>
<dbReference type="PROSITE" id="PS50011">
    <property type="entry name" value="PROTEIN_KINASE_DOM"/>
    <property type="match status" value="1"/>
</dbReference>
<gene>
    <name evidence="2" type="ORF">EWB00_010534</name>
</gene>
<organism evidence="2 3">
    <name type="scientific">Schistosoma japonicum</name>
    <name type="common">Blood fluke</name>
    <dbReference type="NCBI Taxonomy" id="6182"/>
    <lineage>
        <taxon>Eukaryota</taxon>
        <taxon>Metazoa</taxon>
        <taxon>Spiralia</taxon>
        <taxon>Lophotrochozoa</taxon>
        <taxon>Platyhelminthes</taxon>
        <taxon>Trematoda</taxon>
        <taxon>Digenea</taxon>
        <taxon>Strigeidida</taxon>
        <taxon>Schistosomatoidea</taxon>
        <taxon>Schistosomatidae</taxon>
        <taxon>Schistosoma</taxon>
    </lineage>
</organism>
<dbReference type="Proteomes" id="UP000311919">
    <property type="component" value="Unassembled WGS sequence"/>
</dbReference>
<dbReference type="InterPro" id="IPR011009">
    <property type="entry name" value="Kinase-like_dom_sf"/>
</dbReference>
<dbReference type="GO" id="GO:0004672">
    <property type="term" value="F:protein kinase activity"/>
    <property type="evidence" value="ECO:0007669"/>
    <property type="project" value="InterPro"/>
</dbReference>
<dbReference type="OrthoDB" id="336747at2759"/>
<feature type="domain" description="Protein kinase" evidence="1">
    <location>
        <begin position="1"/>
        <end position="80"/>
    </location>
</feature>
<evidence type="ECO:0000313" key="2">
    <source>
        <dbReference type="EMBL" id="TNN04834.1"/>
    </source>
</evidence>
<name>A0A4Z2CLC3_SCHJA</name>
<dbReference type="Gene3D" id="1.10.510.10">
    <property type="entry name" value="Transferase(Phosphotransferase) domain 1"/>
    <property type="match status" value="1"/>
</dbReference>
<dbReference type="GO" id="GO:0005524">
    <property type="term" value="F:ATP binding"/>
    <property type="evidence" value="ECO:0007669"/>
    <property type="project" value="InterPro"/>
</dbReference>
<dbReference type="InterPro" id="IPR000719">
    <property type="entry name" value="Prot_kinase_dom"/>
</dbReference>
<dbReference type="PANTHER" id="PTHR24347">
    <property type="entry name" value="SERINE/THREONINE-PROTEIN KINASE"/>
    <property type="match status" value="1"/>
</dbReference>
<dbReference type="EMBL" id="SKCS01000805">
    <property type="protein sequence ID" value="TNN04834.1"/>
    <property type="molecule type" value="Genomic_DNA"/>
</dbReference>
<sequence>MEGADLVFEIAKRATAGIVYNEAVVGQILEAVHYCHGNNIIHRDLQPHCVVLTSEENSALVKLGGLGLATHLNLNINQVS</sequence>
<keyword evidence="3" id="KW-1185">Reference proteome</keyword>
<dbReference type="STRING" id="6182.A0A4Z2CLC3"/>
<evidence type="ECO:0000313" key="3">
    <source>
        <dbReference type="Proteomes" id="UP000311919"/>
    </source>
</evidence>
<dbReference type="AlphaFoldDB" id="A0A4Z2CLC3"/>
<accession>A0A4Z2CLC3</accession>
<dbReference type="SUPFAM" id="SSF56112">
    <property type="entry name" value="Protein kinase-like (PK-like)"/>
    <property type="match status" value="1"/>
</dbReference>
<dbReference type="Pfam" id="PF00069">
    <property type="entry name" value="Pkinase"/>
    <property type="match status" value="1"/>
</dbReference>
<proteinExistence type="predicted"/>
<comment type="caution">
    <text evidence="2">The sequence shown here is derived from an EMBL/GenBank/DDBJ whole genome shotgun (WGS) entry which is preliminary data.</text>
</comment>
<protein>
    <submittedName>
        <fullName evidence="2">Peripheral plasma membrane protein</fullName>
    </submittedName>
</protein>
<evidence type="ECO:0000259" key="1">
    <source>
        <dbReference type="PROSITE" id="PS50011"/>
    </source>
</evidence>